<dbReference type="GO" id="GO:0005737">
    <property type="term" value="C:cytoplasm"/>
    <property type="evidence" value="ECO:0007669"/>
    <property type="project" value="UniProtKB-SubCell"/>
</dbReference>
<comment type="function">
    <text evidence="5">Modulates RecA activity.</text>
</comment>
<dbReference type="PANTHER" id="PTHR33602">
    <property type="entry name" value="REGULATORY PROTEIN RECX FAMILY PROTEIN"/>
    <property type="match status" value="1"/>
</dbReference>
<feature type="domain" description="RecX first three-helical" evidence="7">
    <location>
        <begin position="63"/>
        <end position="102"/>
    </location>
</feature>
<comment type="similarity">
    <text evidence="2 5">Belongs to the RecX family.</text>
</comment>
<organism evidence="8 9">
    <name type="scientific">Ferroacidibacillus organovorans</name>
    <dbReference type="NCBI Taxonomy" id="1765683"/>
    <lineage>
        <taxon>Bacteria</taxon>
        <taxon>Bacillati</taxon>
        <taxon>Bacillota</taxon>
        <taxon>Bacilli</taxon>
        <taxon>Bacillales</taxon>
        <taxon>Alicyclobacillaceae</taxon>
        <taxon>Ferroacidibacillus</taxon>
    </lineage>
</organism>
<dbReference type="InterPro" id="IPR003783">
    <property type="entry name" value="Regulatory_RecX"/>
</dbReference>
<dbReference type="GO" id="GO:0006282">
    <property type="term" value="P:regulation of DNA repair"/>
    <property type="evidence" value="ECO:0007669"/>
    <property type="project" value="UniProtKB-UniRule"/>
</dbReference>
<protein>
    <recommendedName>
        <fullName evidence="3 5">Regulatory protein RecX</fullName>
    </recommendedName>
</protein>
<evidence type="ECO:0000256" key="4">
    <source>
        <dbReference type="ARBA" id="ARBA00022490"/>
    </source>
</evidence>
<accession>A0A1V4ERP8</accession>
<dbReference type="InterPro" id="IPR036388">
    <property type="entry name" value="WH-like_DNA-bd_sf"/>
</dbReference>
<keyword evidence="4 5" id="KW-0963">Cytoplasm</keyword>
<evidence type="ECO:0000256" key="3">
    <source>
        <dbReference type="ARBA" id="ARBA00018111"/>
    </source>
</evidence>
<dbReference type="AlphaFoldDB" id="A0A1V4ERP8"/>
<dbReference type="EMBL" id="MWPS01000027">
    <property type="protein sequence ID" value="OPG15615.1"/>
    <property type="molecule type" value="Genomic_DNA"/>
</dbReference>
<evidence type="ECO:0000256" key="1">
    <source>
        <dbReference type="ARBA" id="ARBA00004496"/>
    </source>
</evidence>
<comment type="subcellular location">
    <subcellularLocation>
        <location evidence="1 5">Cytoplasm</location>
    </subcellularLocation>
</comment>
<feature type="region of interest" description="Disordered" evidence="6">
    <location>
        <begin position="225"/>
        <end position="246"/>
    </location>
</feature>
<dbReference type="Pfam" id="PF21982">
    <property type="entry name" value="RecX_HTH1"/>
    <property type="match status" value="1"/>
</dbReference>
<evidence type="ECO:0000256" key="6">
    <source>
        <dbReference type="SAM" id="MobiDB-lite"/>
    </source>
</evidence>
<comment type="caution">
    <text evidence="8">The sequence shown here is derived from an EMBL/GenBank/DDBJ whole genome shotgun (WGS) entry which is preliminary data.</text>
</comment>
<proteinExistence type="inferred from homology"/>
<dbReference type="Proteomes" id="UP000190229">
    <property type="component" value="Unassembled WGS sequence"/>
</dbReference>
<evidence type="ECO:0000256" key="5">
    <source>
        <dbReference type="HAMAP-Rule" id="MF_01114"/>
    </source>
</evidence>
<evidence type="ECO:0000256" key="2">
    <source>
        <dbReference type="ARBA" id="ARBA00009695"/>
    </source>
</evidence>
<dbReference type="RefSeq" id="WP_079291226.1">
    <property type="nucleotide sequence ID" value="NZ_MWPS01000027.1"/>
</dbReference>
<dbReference type="HAMAP" id="MF_01114">
    <property type="entry name" value="RecX"/>
    <property type="match status" value="1"/>
</dbReference>
<gene>
    <name evidence="5" type="primary">recX</name>
    <name evidence="8" type="ORF">B2M26_11180</name>
</gene>
<evidence type="ECO:0000313" key="9">
    <source>
        <dbReference type="Proteomes" id="UP000190229"/>
    </source>
</evidence>
<evidence type="ECO:0000313" key="8">
    <source>
        <dbReference type="EMBL" id="OPG15615.1"/>
    </source>
</evidence>
<dbReference type="PANTHER" id="PTHR33602:SF1">
    <property type="entry name" value="REGULATORY PROTEIN RECX FAMILY PROTEIN"/>
    <property type="match status" value="1"/>
</dbReference>
<keyword evidence="9" id="KW-1185">Reference proteome</keyword>
<dbReference type="InterPro" id="IPR053926">
    <property type="entry name" value="RecX_HTH_1st"/>
</dbReference>
<dbReference type="Gene3D" id="1.10.10.10">
    <property type="entry name" value="Winged helix-like DNA-binding domain superfamily/Winged helix DNA-binding domain"/>
    <property type="match status" value="1"/>
</dbReference>
<reference evidence="8 9" key="1">
    <citation type="submission" date="2017-02" db="EMBL/GenBank/DDBJ databases">
        <title>Draft genome of Acidibacillus ferrooxidans Huett2.</title>
        <authorList>
            <person name="Schopf S."/>
        </authorList>
    </citation>
    <scope>NUCLEOTIDE SEQUENCE [LARGE SCALE GENOMIC DNA]</scope>
    <source>
        <strain evidence="8 9">Huett2</strain>
    </source>
</reference>
<evidence type="ECO:0000259" key="7">
    <source>
        <dbReference type="Pfam" id="PF21982"/>
    </source>
</evidence>
<feature type="compositionally biased region" description="Basic and acidic residues" evidence="6">
    <location>
        <begin position="236"/>
        <end position="246"/>
    </location>
</feature>
<sequence>MARIIRIEDDPKRRSHRVLILEDETVCGPYHAMSLLELSVKPGTAYTDALHCELTKHEEDLNAYEQGLTYLERGARSKRELVRYLKRKGFSETACQVAVGRLSALELLSDELLARRLVEQASRQTISNRGVAARLAKRGIDGRTAQDTLRGAERDEEQAAVRLALKKFPELLRRAEKRVERMKHKGAVERVERNGEVLRHGLLLLGQYLARRGFKHSTVSHVVEQIGSSQGEENEGAWRSDDAEFE</sequence>
<name>A0A1V4ERP8_9BACL</name>